<gene>
    <name evidence="7" type="ORF">AACH06_25095</name>
</gene>
<evidence type="ECO:0000256" key="5">
    <source>
        <dbReference type="SAM" id="MobiDB-lite"/>
    </source>
</evidence>
<dbReference type="Gene3D" id="1.10.357.10">
    <property type="entry name" value="Tetracycline Repressor, domain 2"/>
    <property type="match status" value="1"/>
</dbReference>
<keyword evidence="2 4" id="KW-0238">DNA-binding</keyword>
<evidence type="ECO:0000313" key="8">
    <source>
        <dbReference type="Proteomes" id="UP001371218"/>
    </source>
</evidence>
<proteinExistence type="predicted"/>
<sequence length="238" mass="24156">MTTRSAGTPPRPRRRSASVAGRDAPAAAPATVSVKAGYHHGDLARALVQAAMHLVEQGGPAALTLRDAARLAGVSVAAPYRHFADREALLAAVLTAGFDGLTAHTEAARQAAPDALQALRAVGLAYVDFAAAHPSVYRLMFGPECDKAAHPDLMDAGARARGVLLLAVRNAQAAGLVGGGPPETVALAGWSICHGLASLHVDGMLAGTIPMPIEQAARAVVDMLLAGAVLAPAGAARR</sequence>
<evidence type="ECO:0000256" key="4">
    <source>
        <dbReference type="PROSITE-ProRule" id="PRU00335"/>
    </source>
</evidence>
<keyword evidence="3" id="KW-0804">Transcription</keyword>
<dbReference type="PANTHER" id="PTHR30055:SF220">
    <property type="entry name" value="TETR-FAMILY REGULATORY PROTEIN"/>
    <property type="match status" value="1"/>
</dbReference>
<dbReference type="RefSeq" id="WP_341428543.1">
    <property type="nucleotide sequence ID" value="NZ_JBBUTG010000025.1"/>
</dbReference>
<reference evidence="7 8" key="1">
    <citation type="submission" date="2024-04" db="EMBL/GenBank/DDBJ databases">
        <title>Novel species of the genus Ideonella isolated from streams.</title>
        <authorList>
            <person name="Lu H."/>
        </authorList>
    </citation>
    <scope>NUCLEOTIDE SEQUENCE [LARGE SCALE GENOMIC DNA]</scope>
    <source>
        <strain evidence="7 8">DXS29W</strain>
    </source>
</reference>
<dbReference type="PRINTS" id="PR00455">
    <property type="entry name" value="HTHTETR"/>
</dbReference>
<dbReference type="Proteomes" id="UP001371218">
    <property type="component" value="Unassembled WGS sequence"/>
</dbReference>
<name>A0ABU9BZV7_9BURK</name>
<keyword evidence="1" id="KW-0805">Transcription regulation</keyword>
<dbReference type="InterPro" id="IPR036271">
    <property type="entry name" value="Tet_transcr_reg_TetR-rel_C_sf"/>
</dbReference>
<organism evidence="7 8">
    <name type="scientific">Ideonella lacteola</name>
    <dbReference type="NCBI Taxonomy" id="2984193"/>
    <lineage>
        <taxon>Bacteria</taxon>
        <taxon>Pseudomonadati</taxon>
        <taxon>Pseudomonadota</taxon>
        <taxon>Betaproteobacteria</taxon>
        <taxon>Burkholderiales</taxon>
        <taxon>Sphaerotilaceae</taxon>
        <taxon>Ideonella</taxon>
    </lineage>
</organism>
<evidence type="ECO:0000313" key="7">
    <source>
        <dbReference type="EMBL" id="MEK8034115.1"/>
    </source>
</evidence>
<dbReference type="SUPFAM" id="SSF46689">
    <property type="entry name" value="Homeodomain-like"/>
    <property type="match status" value="1"/>
</dbReference>
<dbReference type="InterPro" id="IPR025996">
    <property type="entry name" value="MT1864/Rv1816-like_C"/>
</dbReference>
<keyword evidence="8" id="KW-1185">Reference proteome</keyword>
<protein>
    <submittedName>
        <fullName evidence="7">TetR/AcrR family transcriptional regulator</fullName>
    </submittedName>
</protein>
<dbReference type="InterPro" id="IPR050109">
    <property type="entry name" value="HTH-type_TetR-like_transc_reg"/>
</dbReference>
<feature type="region of interest" description="Disordered" evidence="5">
    <location>
        <begin position="1"/>
        <end position="25"/>
    </location>
</feature>
<evidence type="ECO:0000259" key="6">
    <source>
        <dbReference type="PROSITE" id="PS50977"/>
    </source>
</evidence>
<dbReference type="SUPFAM" id="SSF48498">
    <property type="entry name" value="Tetracyclin repressor-like, C-terminal domain"/>
    <property type="match status" value="1"/>
</dbReference>
<evidence type="ECO:0000256" key="2">
    <source>
        <dbReference type="ARBA" id="ARBA00023125"/>
    </source>
</evidence>
<dbReference type="Pfam" id="PF13305">
    <property type="entry name" value="TetR_C_33"/>
    <property type="match status" value="1"/>
</dbReference>
<feature type="DNA-binding region" description="H-T-H motif" evidence="4">
    <location>
        <begin position="64"/>
        <end position="83"/>
    </location>
</feature>
<accession>A0ABU9BZV7</accession>
<evidence type="ECO:0000256" key="3">
    <source>
        <dbReference type="ARBA" id="ARBA00023163"/>
    </source>
</evidence>
<dbReference type="EMBL" id="JBBUTG010000025">
    <property type="protein sequence ID" value="MEK8034115.1"/>
    <property type="molecule type" value="Genomic_DNA"/>
</dbReference>
<evidence type="ECO:0000256" key="1">
    <source>
        <dbReference type="ARBA" id="ARBA00023015"/>
    </source>
</evidence>
<dbReference type="PANTHER" id="PTHR30055">
    <property type="entry name" value="HTH-TYPE TRANSCRIPTIONAL REGULATOR RUTR"/>
    <property type="match status" value="1"/>
</dbReference>
<dbReference type="InterPro" id="IPR009057">
    <property type="entry name" value="Homeodomain-like_sf"/>
</dbReference>
<dbReference type="Pfam" id="PF00440">
    <property type="entry name" value="TetR_N"/>
    <property type="match status" value="1"/>
</dbReference>
<feature type="domain" description="HTH tetR-type" evidence="6">
    <location>
        <begin position="41"/>
        <end position="101"/>
    </location>
</feature>
<dbReference type="PROSITE" id="PS50977">
    <property type="entry name" value="HTH_TETR_2"/>
    <property type="match status" value="1"/>
</dbReference>
<comment type="caution">
    <text evidence="7">The sequence shown here is derived from an EMBL/GenBank/DDBJ whole genome shotgun (WGS) entry which is preliminary data.</text>
</comment>
<dbReference type="InterPro" id="IPR001647">
    <property type="entry name" value="HTH_TetR"/>
</dbReference>